<comment type="caution">
    <text evidence="1">The sequence shown here is derived from an EMBL/GenBank/DDBJ whole genome shotgun (WGS) entry which is preliminary data.</text>
</comment>
<name>A0AAJ1D082_PANAN</name>
<organism evidence="1 2">
    <name type="scientific">Pantoea ananas</name>
    <name type="common">Erwinia uredovora</name>
    <dbReference type="NCBI Taxonomy" id="553"/>
    <lineage>
        <taxon>Bacteria</taxon>
        <taxon>Pseudomonadati</taxon>
        <taxon>Pseudomonadota</taxon>
        <taxon>Gammaproteobacteria</taxon>
        <taxon>Enterobacterales</taxon>
        <taxon>Erwiniaceae</taxon>
        <taxon>Pantoea</taxon>
    </lineage>
</organism>
<proteinExistence type="predicted"/>
<gene>
    <name evidence="1" type="ORF">NB703_002996</name>
</gene>
<evidence type="ECO:0000313" key="1">
    <source>
        <dbReference type="EMBL" id="MCW0344903.1"/>
    </source>
</evidence>
<dbReference type="EMBL" id="JANFVX010000011">
    <property type="protein sequence ID" value="MCW0344903.1"/>
    <property type="molecule type" value="Genomic_DNA"/>
</dbReference>
<protein>
    <submittedName>
        <fullName evidence="1">Uncharacterized protein</fullName>
    </submittedName>
</protein>
<dbReference type="RefSeq" id="WP_141240236.1">
    <property type="nucleotide sequence ID" value="NZ_CP028033.1"/>
</dbReference>
<evidence type="ECO:0000313" key="2">
    <source>
        <dbReference type="Proteomes" id="UP001208888"/>
    </source>
</evidence>
<accession>A0AAJ1D082</accession>
<dbReference type="AlphaFoldDB" id="A0AAJ1D082"/>
<reference evidence="1" key="1">
    <citation type="submission" date="2022-06" db="EMBL/GenBank/DDBJ databases">
        <title>Dynamics of rice microbiomes reveals core vertical transmitted seed endophytes.</title>
        <authorList>
            <person name="Liao K."/>
            <person name="Zhang X."/>
        </authorList>
    </citation>
    <scope>NUCLEOTIDE SEQUENCE</scope>
    <source>
        <strain evidence="1">JT1-17</strain>
    </source>
</reference>
<dbReference type="Proteomes" id="UP001208888">
    <property type="component" value="Unassembled WGS sequence"/>
</dbReference>
<sequence>MIKLFITALLLVSSSLMFLYFHKKEKFLTCKAEFSVIKNTERLDIVSLLSLNAGKGVLTLSGVLYDDNQITGHISRNIGFTYKKRGRDYALRSSVVINSPLMTLSPDDEDKWLPAFFSRKNQTVFLKIRPLSDNQWLIYSGVVPQYLCEKAP</sequence>